<feature type="compositionally biased region" description="Basic and acidic residues" evidence="1">
    <location>
        <begin position="128"/>
        <end position="137"/>
    </location>
</feature>
<evidence type="ECO:0000256" key="1">
    <source>
        <dbReference type="SAM" id="MobiDB-lite"/>
    </source>
</evidence>
<keyword evidence="2" id="KW-0614">Plasmid</keyword>
<protein>
    <submittedName>
        <fullName evidence="2">Uncharacterized protein</fullName>
    </submittedName>
</protein>
<evidence type="ECO:0000313" key="2">
    <source>
        <dbReference type="EMBL" id="BDP43762.1"/>
    </source>
</evidence>
<evidence type="ECO:0000313" key="3">
    <source>
        <dbReference type="Proteomes" id="UP001064971"/>
    </source>
</evidence>
<organism evidence="2 3">
    <name type="scientific">Deinococcus aetherius</name>
    <dbReference type="NCBI Taxonomy" id="200252"/>
    <lineage>
        <taxon>Bacteria</taxon>
        <taxon>Thermotogati</taxon>
        <taxon>Deinococcota</taxon>
        <taxon>Deinococci</taxon>
        <taxon>Deinococcales</taxon>
        <taxon>Deinococcaceae</taxon>
        <taxon>Deinococcus</taxon>
    </lineage>
</organism>
<feature type="region of interest" description="Disordered" evidence="1">
    <location>
        <begin position="67"/>
        <end position="137"/>
    </location>
</feature>
<dbReference type="EMBL" id="AP026561">
    <property type="protein sequence ID" value="BDP43762.1"/>
    <property type="molecule type" value="Genomic_DNA"/>
</dbReference>
<proteinExistence type="predicted"/>
<keyword evidence="3" id="KW-1185">Reference proteome</keyword>
<accession>A0ABN6RQ47</accession>
<dbReference type="Proteomes" id="UP001064971">
    <property type="component" value="Plasmid pDAETH-1"/>
</dbReference>
<geneLocation type="plasmid" evidence="2 3">
    <name>pDAETH-1</name>
</geneLocation>
<name>A0ABN6RQ47_9DEIO</name>
<gene>
    <name evidence="2" type="ORF">DAETH_37310</name>
</gene>
<reference evidence="2" key="1">
    <citation type="submission" date="2022-07" db="EMBL/GenBank/DDBJ databases">
        <title>Complete Genome Sequence of the Radioresistant Bacterium Deinococcus aetherius ST0316, Isolated from the Air Dust collected in Lower Stratosphere above Japan.</title>
        <authorList>
            <person name="Satoh K."/>
            <person name="Hagiwara K."/>
            <person name="Katsumata K."/>
            <person name="Kubo A."/>
            <person name="Yokobori S."/>
            <person name="Yamagishi A."/>
            <person name="Oono Y."/>
            <person name="Narumi I."/>
        </authorList>
    </citation>
    <scope>NUCLEOTIDE SEQUENCE</scope>
    <source>
        <strain evidence="2">ST0316</strain>
        <plasmid evidence="2">pDAETH-1</plasmid>
    </source>
</reference>
<sequence length="137" mass="14715">MGARDSRVERTDTPRVTVIAVHPQDLSRVYEDVGTVVRNLPDGPMQEGVMVGDWLLVARTTQAPFARRHRNPVTVPPGGGRVPPLPRTAPDLTCRPQPLPVAPAIRPDLQGPPASGVLESVPAGRSQAEPRRTEQGA</sequence>